<evidence type="ECO:0000256" key="11">
    <source>
        <dbReference type="ARBA" id="ARBA00046380"/>
    </source>
</evidence>
<feature type="region of interest" description="Disordered" evidence="13">
    <location>
        <begin position="157"/>
        <end position="177"/>
    </location>
</feature>
<gene>
    <name evidence="15" type="ORF">J2Z62_000720</name>
</gene>
<evidence type="ECO:0000256" key="6">
    <source>
        <dbReference type="ARBA" id="ARBA00022842"/>
    </source>
</evidence>
<dbReference type="Gene3D" id="3.30.420.10">
    <property type="entry name" value="Ribonuclease H-like superfamily/Ribonuclease H"/>
    <property type="match status" value="1"/>
</dbReference>
<keyword evidence="10" id="KW-0464">Manganese</keyword>
<comment type="subunit">
    <text evidence="11">Monomer. Binds crRNA and tracrRNA.</text>
</comment>
<dbReference type="RefSeq" id="WP_307291974.1">
    <property type="nucleotide sequence ID" value="NZ_JAUSWO010000001.1"/>
</dbReference>
<evidence type="ECO:0000256" key="7">
    <source>
        <dbReference type="ARBA" id="ARBA00022884"/>
    </source>
</evidence>
<name>A0ABU0LZZ6_9BACT</name>
<evidence type="ECO:0000313" key="16">
    <source>
        <dbReference type="Proteomes" id="UP001240643"/>
    </source>
</evidence>
<dbReference type="InterPro" id="IPR028629">
    <property type="entry name" value="Cas9"/>
</dbReference>
<evidence type="ECO:0000313" key="15">
    <source>
        <dbReference type="EMBL" id="MDQ0514282.1"/>
    </source>
</evidence>
<dbReference type="InterPro" id="IPR033114">
    <property type="entry name" value="HNH_CAS9"/>
</dbReference>
<accession>A0ABU0LZZ6</accession>
<dbReference type="GO" id="GO:0004519">
    <property type="term" value="F:endonuclease activity"/>
    <property type="evidence" value="ECO:0007669"/>
    <property type="project" value="UniProtKB-KW"/>
</dbReference>
<keyword evidence="6" id="KW-0460">Magnesium</keyword>
<dbReference type="EMBL" id="JAUSWO010000001">
    <property type="protein sequence ID" value="MDQ0514282.1"/>
    <property type="molecule type" value="Genomic_DNA"/>
</dbReference>
<evidence type="ECO:0000256" key="9">
    <source>
        <dbReference type="ARBA" id="ARBA00023125"/>
    </source>
</evidence>
<keyword evidence="7" id="KW-0694">RNA-binding</keyword>
<evidence type="ECO:0000256" key="12">
    <source>
        <dbReference type="PROSITE-ProRule" id="PRU01085"/>
    </source>
</evidence>
<dbReference type="NCBIfam" id="TIGR01865">
    <property type="entry name" value="cas_Csn1"/>
    <property type="match status" value="1"/>
</dbReference>
<keyword evidence="9 12" id="KW-0238">DNA-binding</keyword>
<evidence type="ECO:0000256" key="4">
    <source>
        <dbReference type="ARBA" id="ARBA00022759"/>
    </source>
</evidence>
<dbReference type="PROSITE" id="PS51749">
    <property type="entry name" value="HNH_CAS9"/>
    <property type="match status" value="1"/>
</dbReference>
<sequence length="768" mass="91457">MNDKKIKIGIDVGIASVGWALLDENNEIVLHGVRLFDTVDSPRTYKLLSQDRRSNRAMRRKLSRIKTRKRDAIKLFIENNLYKPNNFIDSVEYWKNNNLIPEFSQYLSLKNGEKFNIYSCRKKMLYEKEDSIKYFLRGIYWYLTNRGWNYDENLNEEKNKKSKKDENNSSSKKSEIDENEKIKIKTLNDILVTNDYIVEKQLKLWNPNKHSTTKVKGVINNYFKREDYRKELEIILKKQSHFADEIFRENFLKIFDRQREFQLGPGGPKSPTEYGLWQEVNGKIEKKDENLWEKNIRKCLIYQNENVAPKKSFSNYLFSVLCYLNNLTCNNEKLSYESKNRLLHENFDFVKIKFSNISNNRILKKFKQQLDNEELKIDDIYGFATELKSSKNNKEKLAIPKKFPYTNELLKEIYLKILNSEFKLKSTFAKENDFFSRNQKLIDLIDLIIIFLSKFVTKKIRLNNFQNETEIHNLFGELFDSSNFKKSLRKFSEEIKGIQNISGTASLSLKGLKKELKHLLENDWNHNQYLKYSGVAFEIEKRKREIFEKNTLIKNTKHLTGDWINKMIISPSVKRGVKQTINVLNAIFDYCKKNNYKIETITLEMPKERNNIDVKKRKSNHLKKISDEWNEVITEFGLKNKGSISRNKILKMKLWIEQNGCDVYDGNEIKKEDFISNMNDYEIDHIIPFSISFDNSMENKVLTKKKITEKKVMDFPKKPFLKMILINYLKLMVYEINYIKIKILKNYLFLNQILMNLNLYKKILLLVI</sequence>
<evidence type="ECO:0000256" key="1">
    <source>
        <dbReference type="ARBA" id="ARBA00001946"/>
    </source>
</evidence>
<evidence type="ECO:0000256" key="8">
    <source>
        <dbReference type="ARBA" id="ARBA00023118"/>
    </source>
</evidence>
<protein>
    <submittedName>
        <fullName evidence="15">CRISPR subtype II RNA-guided endonuclease Cas9/Csn1</fullName>
    </submittedName>
</protein>
<proteinExistence type="predicted"/>
<keyword evidence="5 12" id="KW-0378">Hydrolase</keyword>
<comment type="cofactor">
    <cofactor evidence="1">
        <name>Mg(2+)</name>
        <dbReference type="ChEBI" id="CHEBI:18420"/>
    </cofactor>
</comment>
<feature type="domain" description="HNH Cas9-type" evidence="14">
    <location>
        <begin position="611"/>
        <end position="764"/>
    </location>
</feature>
<evidence type="ECO:0000259" key="14">
    <source>
        <dbReference type="PROSITE" id="PS51749"/>
    </source>
</evidence>
<keyword evidence="8" id="KW-0051">Antiviral defense</keyword>
<comment type="caution">
    <text evidence="15">The sequence shown here is derived from an EMBL/GenBank/DDBJ whole genome shotgun (WGS) entry which is preliminary data.</text>
</comment>
<keyword evidence="4 12" id="KW-0255">Endonuclease</keyword>
<organism evidence="15 16">
    <name type="scientific">Mycoplasmoides fastidiosum</name>
    <dbReference type="NCBI Taxonomy" id="92758"/>
    <lineage>
        <taxon>Bacteria</taxon>
        <taxon>Bacillati</taxon>
        <taxon>Mycoplasmatota</taxon>
        <taxon>Mycoplasmoidales</taxon>
        <taxon>Mycoplasmoidaceae</taxon>
        <taxon>Mycoplasmoides</taxon>
    </lineage>
</organism>
<keyword evidence="16" id="KW-1185">Reference proteome</keyword>
<dbReference type="InterPro" id="IPR003615">
    <property type="entry name" value="HNH_nuc"/>
</dbReference>
<reference evidence="15" key="1">
    <citation type="submission" date="2023-07" db="EMBL/GenBank/DDBJ databases">
        <title>Genomic Encyclopedia of Type Strains, Phase IV (KMG-IV): sequencing the most valuable type-strain genomes for metagenomic binning, comparative biology and taxonomic classification.</title>
        <authorList>
            <person name="Goeker M."/>
        </authorList>
    </citation>
    <scope>NUCLEOTIDE SEQUENCE [LARGE SCALE GENOMIC DNA]</scope>
    <source>
        <strain evidence="15">DSM 21204</strain>
    </source>
</reference>
<dbReference type="Proteomes" id="UP001240643">
    <property type="component" value="Unassembled WGS sequence"/>
</dbReference>
<evidence type="ECO:0000256" key="3">
    <source>
        <dbReference type="ARBA" id="ARBA00022723"/>
    </source>
</evidence>
<evidence type="ECO:0000256" key="5">
    <source>
        <dbReference type="ARBA" id="ARBA00022801"/>
    </source>
</evidence>
<keyword evidence="3" id="KW-0479">Metal-binding</keyword>
<dbReference type="Pfam" id="PF13395">
    <property type="entry name" value="HNH_4"/>
    <property type="match status" value="1"/>
</dbReference>
<evidence type="ECO:0000256" key="13">
    <source>
        <dbReference type="SAM" id="MobiDB-lite"/>
    </source>
</evidence>
<evidence type="ECO:0000256" key="2">
    <source>
        <dbReference type="ARBA" id="ARBA00022722"/>
    </source>
</evidence>
<dbReference type="InterPro" id="IPR036397">
    <property type="entry name" value="RNaseH_sf"/>
</dbReference>
<keyword evidence="2 12" id="KW-0540">Nuclease</keyword>
<evidence type="ECO:0000256" key="10">
    <source>
        <dbReference type="ARBA" id="ARBA00023211"/>
    </source>
</evidence>